<keyword evidence="4 6" id="KW-0804">Transcription</keyword>
<evidence type="ECO:0000256" key="5">
    <source>
        <dbReference type="ARBA" id="ARBA00023242"/>
    </source>
</evidence>
<evidence type="ECO:0000313" key="8">
    <source>
        <dbReference type="EMBL" id="GKV31951.1"/>
    </source>
</evidence>
<dbReference type="EMBL" id="BPVZ01000093">
    <property type="protein sequence ID" value="GKV31951.1"/>
    <property type="molecule type" value="Genomic_DNA"/>
</dbReference>
<comment type="caution">
    <text evidence="8">The sequence shown here is derived from an EMBL/GenBank/DDBJ whole genome shotgun (WGS) entry which is preliminary data.</text>
</comment>
<keyword evidence="3 6" id="KW-0238">DNA-binding</keyword>
<evidence type="ECO:0000256" key="4">
    <source>
        <dbReference type="ARBA" id="ARBA00023163"/>
    </source>
</evidence>
<dbReference type="Proteomes" id="UP001054252">
    <property type="component" value="Unassembled WGS sequence"/>
</dbReference>
<evidence type="ECO:0000256" key="7">
    <source>
        <dbReference type="SAM" id="MobiDB-lite"/>
    </source>
</evidence>
<feature type="region of interest" description="Disordered" evidence="7">
    <location>
        <begin position="57"/>
        <end position="80"/>
    </location>
</feature>
<reference evidence="8 9" key="1">
    <citation type="journal article" date="2021" name="Commun. Biol.">
        <title>The genome of Shorea leprosula (Dipterocarpaceae) highlights the ecological relevance of drought in aseasonal tropical rainforests.</title>
        <authorList>
            <person name="Ng K.K.S."/>
            <person name="Kobayashi M.J."/>
            <person name="Fawcett J.A."/>
            <person name="Hatakeyama M."/>
            <person name="Paape T."/>
            <person name="Ng C.H."/>
            <person name="Ang C.C."/>
            <person name="Tnah L.H."/>
            <person name="Lee C.T."/>
            <person name="Nishiyama T."/>
            <person name="Sese J."/>
            <person name="O'Brien M.J."/>
            <person name="Copetti D."/>
            <person name="Mohd Noor M.I."/>
            <person name="Ong R.C."/>
            <person name="Putra M."/>
            <person name="Sireger I.Z."/>
            <person name="Indrioko S."/>
            <person name="Kosugi Y."/>
            <person name="Izuno A."/>
            <person name="Isagi Y."/>
            <person name="Lee S.L."/>
            <person name="Shimizu K.K."/>
        </authorList>
    </citation>
    <scope>NUCLEOTIDE SEQUENCE [LARGE SCALE GENOMIC DNA]</scope>
    <source>
        <strain evidence="8">214</strain>
    </source>
</reference>
<comment type="similarity">
    <text evidence="6">Belongs to the NFYA/HAP2 subunit family.</text>
</comment>
<keyword evidence="2 6" id="KW-0805">Transcription regulation</keyword>
<dbReference type="PRINTS" id="PR00616">
    <property type="entry name" value="CCAATSUBUNTB"/>
</dbReference>
<dbReference type="Gene3D" id="6.10.250.2430">
    <property type="match status" value="1"/>
</dbReference>
<keyword evidence="5 6" id="KW-0539">Nucleus</keyword>
<dbReference type="PANTHER" id="PTHR12632">
    <property type="entry name" value="TRANSCRIPTION FACTOR NF-Y ALPHA-RELATED"/>
    <property type="match status" value="1"/>
</dbReference>
<dbReference type="Pfam" id="PF02045">
    <property type="entry name" value="CBFB_NFYA"/>
    <property type="match status" value="1"/>
</dbReference>
<comment type="subunit">
    <text evidence="6">Heterotrimer.</text>
</comment>
<comment type="function">
    <text evidence="6">Component of the sequence-specific heterotrimeric transcription factor (NF-Y) which specifically recognizes a 5'-CCAAT-3' box motif found in the promoters of its target genes.</text>
</comment>
<keyword evidence="9" id="KW-1185">Reference proteome</keyword>
<dbReference type="GO" id="GO:0003677">
    <property type="term" value="F:DNA binding"/>
    <property type="evidence" value="ECO:0007669"/>
    <property type="project" value="UniProtKB-KW"/>
</dbReference>
<evidence type="ECO:0000256" key="2">
    <source>
        <dbReference type="ARBA" id="ARBA00023015"/>
    </source>
</evidence>
<dbReference type="GO" id="GO:0003700">
    <property type="term" value="F:DNA-binding transcription factor activity"/>
    <property type="evidence" value="ECO:0007669"/>
    <property type="project" value="UniProtKB-UniRule"/>
</dbReference>
<proteinExistence type="inferred from homology"/>
<feature type="compositionally biased region" description="Basic and acidic residues" evidence="7">
    <location>
        <begin position="227"/>
        <end position="236"/>
    </location>
</feature>
<evidence type="ECO:0000256" key="6">
    <source>
        <dbReference type="RuleBase" id="RU367155"/>
    </source>
</evidence>
<sequence>MAMQTVYLKEHGGISHNSMGQLSSTQSVPWWSAFGSQSAYGEGCGQLKHSTMEHLSSVGQLPSGKPAGRGTEQGGDKGDATQFTIFPGDCKTSGGGQKSQVAISLHSAPSEYHSRFDLAFGQPVICTKYPYVDQCYGLFPTYGAHVSGRIMLPLDLTADEGPIYVNAKQYHGIIRRRQSRAKAVLENKVPKTRKPYMHHSRHLHAMRRPRGCGGRFLNTKSLNNKKGNNDVKKADDGEQFQQIGSPNSEVLQSESRPVNASREANGNGSNPSGLEVTSMYVRGDFERFPINHLGPSLHSFSELMDNQRGIAIPNKWVAAADGCCTLKV</sequence>
<comment type="subcellular location">
    <subcellularLocation>
        <location evidence="1 6">Nucleus</location>
    </subcellularLocation>
</comment>
<dbReference type="AlphaFoldDB" id="A0AAV5L3X3"/>
<dbReference type="GO" id="GO:0005634">
    <property type="term" value="C:nucleus"/>
    <property type="evidence" value="ECO:0007669"/>
    <property type="project" value="UniProtKB-SubCell"/>
</dbReference>
<name>A0AAV5L3X3_9ROSI</name>
<evidence type="ECO:0000256" key="3">
    <source>
        <dbReference type="ARBA" id="ARBA00023125"/>
    </source>
</evidence>
<dbReference type="InterPro" id="IPR001289">
    <property type="entry name" value="NFYA"/>
</dbReference>
<evidence type="ECO:0000313" key="9">
    <source>
        <dbReference type="Proteomes" id="UP001054252"/>
    </source>
</evidence>
<feature type="compositionally biased region" description="Polar residues" evidence="7">
    <location>
        <begin position="239"/>
        <end position="272"/>
    </location>
</feature>
<gene>
    <name evidence="8" type="ORF">SLEP1_g40600</name>
</gene>
<dbReference type="PROSITE" id="PS51152">
    <property type="entry name" value="NFYA_HAP2_2"/>
    <property type="match status" value="1"/>
</dbReference>
<protein>
    <recommendedName>
        <fullName evidence="6">Nuclear transcription factor Y subunit</fullName>
    </recommendedName>
</protein>
<feature type="region of interest" description="Disordered" evidence="7">
    <location>
        <begin position="218"/>
        <end position="275"/>
    </location>
</feature>
<dbReference type="SMART" id="SM00521">
    <property type="entry name" value="CBF"/>
    <property type="match status" value="1"/>
</dbReference>
<organism evidence="8 9">
    <name type="scientific">Rubroshorea leprosula</name>
    <dbReference type="NCBI Taxonomy" id="152421"/>
    <lineage>
        <taxon>Eukaryota</taxon>
        <taxon>Viridiplantae</taxon>
        <taxon>Streptophyta</taxon>
        <taxon>Embryophyta</taxon>
        <taxon>Tracheophyta</taxon>
        <taxon>Spermatophyta</taxon>
        <taxon>Magnoliopsida</taxon>
        <taxon>eudicotyledons</taxon>
        <taxon>Gunneridae</taxon>
        <taxon>Pentapetalae</taxon>
        <taxon>rosids</taxon>
        <taxon>malvids</taxon>
        <taxon>Malvales</taxon>
        <taxon>Dipterocarpaceae</taxon>
        <taxon>Rubroshorea</taxon>
    </lineage>
</organism>
<evidence type="ECO:0000256" key="1">
    <source>
        <dbReference type="ARBA" id="ARBA00004123"/>
    </source>
</evidence>
<accession>A0AAV5L3X3</accession>